<evidence type="ECO:0000256" key="5">
    <source>
        <dbReference type="ARBA" id="ARBA00023136"/>
    </source>
</evidence>
<comment type="similarity">
    <text evidence="2">Belongs to the raftlin family.</text>
</comment>
<organism evidence="10 11">
    <name type="scientific">Cynoglossus semilaevis</name>
    <name type="common">Tongue sole</name>
    <dbReference type="NCBI Taxonomy" id="244447"/>
    <lineage>
        <taxon>Eukaryota</taxon>
        <taxon>Metazoa</taxon>
        <taxon>Chordata</taxon>
        <taxon>Craniata</taxon>
        <taxon>Vertebrata</taxon>
        <taxon>Euteleostomi</taxon>
        <taxon>Actinopterygii</taxon>
        <taxon>Neopterygii</taxon>
        <taxon>Teleostei</taxon>
        <taxon>Neoteleostei</taxon>
        <taxon>Acanthomorphata</taxon>
        <taxon>Carangaria</taxon>
        <taxon>Pleuronectiformes</taxon>
        <taxon>Pleuronectoidei</taxon>
        <taxon>Cynoglossidae</taxon>
        <taxon>Cynoglossinae</taxon>
        <taxon>Cynoglossus</taxon>
    </lineage>
</organism>
<dbReference type="Pfam" id="PF15250">
    <property type="entry name" value="Raftlin"/>
    <property type="match status" value="1"/>
</dbReference>
<dbReference type="GeneTree" id="ENSGT00530000063609"/>
<evidence type="ECO:0000256" key="2">
    <source>
        <dbReference type="ARBA" id="ARBA00006390"/>
    </source>
</evidence>
<reference evidence="10 11" key="1">
    <citation type="journal article" date="2014" name="Nat. Genet.">
        <title>Whole-genome sequence of a flatfish provides insights into ZW sex chromosome evolution and adaptation to a benthic lifestyle.</title>
        <authorList>
            <person name="Chen S."/>
            <person name="Zhang G."/>
            <person name="Shao C."/>
            <person name="Huang Q."/>
            <person name="Liu G."/>
            <person name="Zhang P."/>
            <person name="Song W."/>
            <person name="An N."/>
            <person name="Chalopin D."/>
            <person name="Volff J.N."/>
            <person name="Hong Y."/>
            <person name="Li Q."/>
            <person name="Sha Z."/>
            <person name="Zhou H."/>
            <person name="Xie M."/>
            <person name="Yu Q."/>
            <person name="Liu Y."/>
            <person name="Xiang H."/>
            <person name="Wang N."/>
            <person name="Wu K."/>
            <person name="Yang C."/>
            <person name="Zhou Q."/>
            <person name="Liao X."/>
            <person name="Yang L."/>
            <person name="Hu Q."/>
            <person name="Zhang J."/>
            <person name="Meng L."/>
            <person name="Jin L."/>
            <person name="Tian Y."/>
            <person name="Lian J."/>
            <person name="Yang J."/>
            <person name="Miao G."/>
            <person name="Liu S."/>
            <person name="Liang Z."/>
            <person name="Yan F."/>
            <person name="Li Y."/>
            <person name="Sun B."/>
            <person name="Zhang H."/>
            <person name="Zhang J."/>
            <person name="Zhu Y."/>
            <person name="Du M."/>
            <person name="Zhao Y."/>
            <person name="Schartl M."/>
            <person name="Tang Q."/>
            <person name="Wang J."/>
        </authorList>
    </citation>
    <scope>NUCLEOTIDE SEQUENCE</scope>
</reference>
<evidence type="ECO:0000313" key="11">
    <source>
        <dbReference type="Proteomes" id="UP000265120"/>
    </source>
</evidence>
<reference evidence="10" key="2">
    <citation type="submission" date="2025-08" db="UniProtKB">
        <authorList>
            <consortium name="Ensembl"/>
        </authorList>
    </citation>
    <scope>IDENTIFICATION</scope>
</reference>
<keyword evidence="4" id="KW-0519">Myristate</keyword>
<dbReference type="PANTHER" id="PTHR17601">
    <property type="entry name" value="RAFTLIN-RELATED"/>
    <property type="match status" value="1"/>
</dbReference>
<dbReference type="PANTHER" id="PTHR17601:SF1">
    <property type="entry name" value="RAFTLIN-2"/>
    <property type="match status" value="1"/>
</dbReference>
<evidence type="ECO:0000256" key="8">
    <source>
        <dbReference type="SAM" id="MobiDB-lite"/>
    </source>
</evidence>
<feature type="transmembrane region" description="Helical" evidence="9">
    <location>
        <begin position="74"/>
        <end position="92"/>
    </location>
</feature>
<dbReference type="InParanoid" id="A0A3P8US56"/>
<dbReference type="Proteomes" id="UP000265120">
    <property type="component" value="Chromosome 16"/>
</dbReference>
<dbReference type="OMA" id="YGCKTEN"/>
<accession>A0A3P8US56</accession>
<dbReference type="GO" id="GO:0005886">
    <property type="term" value="C:plasma membrane"/>
    <property type="evidence" value="ECO:0007669"/>
    <property type="project" value="UniProtKB-SubCell"/>
</dbReference>
<name>A0A3P8US56_CYNSE</name>
<keyword evidence="7" id="KW-0449">Lipoprotein</keyword>
<reference evidence="10" key="3">
    <citation type="submission" date="2025-09" db="UniProtKB">
        <authorList>
            <consortium name="Ensembl"/>
        </authorList>
    </citation>
    <scope>IDENTIFICATION</scope>
</reference>
<evidence type="ECO:0000256" key="9">
    <source>
        <dbReference type="SAM" id="Phobius"/>
    </source>
</evidence>
<evidence type="ECO:0000256" key="1">
    <source>
        <dbReference type="ARBA" id="ARBA00004193"/>
    </source>
</evidence>
<feature type="transmembrane region" description="Helical" evidence="9">
    <location>
        <begin position="34"/>
        <end position="54"/>
    </location>
</feature>
<sequence length="118" mass="13294">MGCGLRKLEDPEDSSPGKIYSTLKRPQVETKSDIVYEYVNLMVFFCTLCAAHVVGSNTHYVSSLSELPQALQPYYTQGYVLAALHPIILSVGRMRSLPFSLLYRAILLKKHLVQSMQQ</sequence>
<keyword evidence="11" id="KW-1185">Reference proteome</keyword>
<evidence type="ECO:0000313" key="10">
    <source>
        <dbReference type="Ensembl" id="ENSCSEP00000006033.1"/>
    </source>
</evidence>
<keyword evidence="9" id="KW-1133">Transmembrane helix</keyword>
<evidence type="ECO:0000256" key="6">
    <source>
        <dbReference type="ARBA" id="ARBA00023139"/>
    </source>
</evidence>
<keyword evidence="6" id="KW-0564">Palmitate</keyword>
<keyword evidence="5 9" id="KW-0472">Membrane</keyword>
<dbReference type="Ensembl" id="ENSCSET00000006098.1">
    <property type="protein sequence ID" value="ENSCSEP00000006033.1"/>
    <property type="gene ID" value="ENSCSEG00000003891.1"/>
</dbReference>
<dbReference type="AlphaFoldDB" id="A0A3P8US56"/>
<feature type="region of interest" description="Disordered" evidence="8">
    <location>
        <begin position="1"/>
        <end position="20"/>
    </location>
</feature>
<dbReference type="InterPro" id="IPR028169">
    <property type="entry name" value="Raftlin"/>
</dbReference>
<comment type="subcellular location">
    <subcellularLocation>
        <location evidence="1">Cell membrane</location>
        <topology evidence="1">Lipid-anchor</topology>
    </subcellularLocation>
</comment>
<evidence type="ECO:0000256" key="4">
    <source>
        <dbReference type="ARBA" id="ARBA00022707"/>
    </source>
</evidence>
<dbReference type="STRING" id="244447.ENSCSEP00000006033"/>
<keyword evidence="3" id="KW-1003">Cell membrane</keyword>
<proteinExistence type="inferred from homology"/>
<evidence type="ECO:0000256" key="3">
    <source>
        <dbReference type="ARBA" id="ARBA00022475"/>
    </source>
</evidence>
<keyword evidence="9" id="KW-0812">Transmembrane</keyword>
<evidence type="ECO:0000256" key="7">
    <source>
        <dbReference type="ARBA" id="ARBA00023288"/>
    </source>
</evidence>
<protein>
    <submittedName>
        <fullName evidence="10">Uncharacterized protein</fullName>
    </submittedName>
</protein>